<dbReference type="Proteomes" id="UP000230852">
    <property type="component" value="Unassembled WGS sequence"/>
</dbReference>
<organism evidence="1 2">
    <name type="scientific">Candidatus Magasanikbacteria bacterium CG10_big_fil_rev_8_21_14_0_10_36_16</name>
    <dbReference type="NCBI Taxonomy" id="1974645"/>
    <lineage>
        <taxon>Bacteria</taxon>
        <taxon>Candidatus Magasanikiibacteriota</taxon>
    </lineage>
</organism>
<dbReference type="AlphaFoldDB" id="A0A2H0TY73"/>
<proteinExistence type="predicted"/>
<evidence type="ECO:0000313" key="2">
    <source>
        <dbReference type="Proteomes" id="UP000230852"/>
    </source>
</evidence>
<protein>
    <submittedName>
        <fullName evidence="1">Uncharacterized protein</fullName>
    </submittedName>
</protein>
<comment type="caution">
    <text evidence="1">The sequence shown here is derived from an EMBL/GenBank/DDBJ whole genome shotgun (WGS) entry which is preliminary data.</text>
</comment>
<dbReference type="EMBL" id="PFBU01000058">
    <property type="protein sequence ID" value="PIR78185.1"/>
    <property type="molecule type" value="Genomic_DNA"/>
</dbReference>
<evidence type="ECO:0000313" key="1">
    <source>
        <dbReference type="EMBL" id="PIR78185.1"/>
    </source>
</evidence>
<accession>A0A2H0TY73</accession>
<gene>
    <name evidence="1" type="ORF">COU28_02980</name>
</gene>
<name>A0A2H0TY73_9BACT</name>
<sequence>MSIDIVSNSEIERMLASAKLEAINTLQGYGQTSIRMGNDQEESALINSFMDKIRLATKVEEINKIIIDVRKILESKNDV</sequence>
<reference evidence="2" key="1">
    <citation type="submission" date="2017-09" db="EMBL/GenBank/DDBJ databases">
        <title>Depth-based differentiation of microbial function through sediment-hosted aquifers and enrichment of novel symbionts in the deep terrestrial subsurface.</title>
        <authorList>
            <person name="Probst A.J."/>
            <person name="Ladd B."/>
            <person name="Jarett J.K."/>
            <person name="Geller-Mcgrath D.E."/>
            <person name="Sieber C.M.K."/>
            <person name="Emerson J.B."/>
            <person name="Anantharaman K."/>
            <person name="Thomas B.C."/>
            <person name="Malmstrom R."/>
            <person name="Stieglmeier M."/>
            <person name="Klingl A."/>
            <person name="Woyke T."/>
            <person name="Ryan C.M."/>
            <person name="Banfield J.F."/>
        </authorList>
    </citation>
    <scope>NUCLEOTIDE SEQUENCE [LARGE SCALE GENOMIC DNA]</scope>
</reference>